<reference evidence="2 3" key="1">
    <citation type="submission" date="2014-04" db="EMBL/GenBank/DDBJ databases">
        <authorList>
            <consortium name="DOE Joint Genome Institute"/>
            <person name="Kuo A."/>
            <person name="Kohler A."/>
            <person name="Costa M.D."/>
            <person name="Nagy L.G."/>
            <person name="Floudas D."/>
            <person name="Copeland A."/>
            <person name="Barry K.W."/>
            <person name="Cichocki N."/>
            <person name="Veneault-Fourrey C."/>
            <person name="LaButti K."/>
            <person name="Lindquist E.A."/>
            <person name="Lipzen A."/>
            <person name="Lundell T."/>
            <person name="Morin E."/>
            <person name="Murat C."/>
            <person name="Sun H."/>
            <person name="Tunlid A."/>
            <person name="Henrissat B."/>
            <person name="Grigoriev I.V."/>
            <person name="Hibbett D.S."/>
            <person name="Martin F."/>
            <person name="Nordberg H.P."/>
            <person name="Cantor M.N."/>
            <person name="Hua S.X."/>
        </authorList>
    </citation>
    <scope>NUCLEOTIDE SEQUENCE [LARGE SCALE GENOMIC DNA]</scope>
    <source>
        <strain evidence="2 3">441</strain>
    </source>
</reference>
<keyword evidence="3" id="KW-1185">Reference proteome</keyword>
<evidence type="ECO:0000313" key="2">
    <source>
        <dbReference type="EMBL" id="KIK19952.1"/>
    </source>
</evidence>
<evidence type="ECO:0000313" key="3">
    <source>
        <dbReference type="Proteomes" id="UP000054018"/>
    </source>
</evidence>
<dbReference type="Proteomes" id="UP000054018">
    <property type="component" value="Unassembled WGS sequence"/>
</dbReference>
<name>A0A0C9ZBX1_9AGAM</name>
<dbReference type="HOGENOM" id="CLU_2813396_0_0_1"/>
<gene>
    <name evidence="2" type="ORF">PISMIDRAFT_13312</name>
</gene>
<feature type="region of interest" description="Disordered" evidence="1">
    <location>
        <begin position="1"/>
        <end position="46"/>
    </location>
</feature>
<organism evidence="2 3">
    <name type="scientific">Pisolithus microcarpus 441</name>
    <dbReference type="NCBI Taxonomy" id="765257"/>
    <lineage>
        <taxon>Eukaryota</taxon>
        <taxon>Fungi</taxon>
        <taxon>Dikarya</taxon>
        <taxon>Basidiomycota</taxon>
        <taxon>Agaricomycotina</taxon>
        <taxon>Agaricomycetes</taxon>
        <taxon>Agaricomycetidae</taxon>
        <taxon>Boletales</taxon>
        <taxon>Sclerodermatineae</taxon>
        <taxon>Pisolithaceae</taxon>
        <taxon>Pisolithus</taxon>
    </lineage>
</organism>
<sequence length="67" mass="7474">MSQETPPTARRKSVRMSLQPTSSPPPAPVTSYDQFDEDDHPSQDGQVLQLVRMRRTFSVCVGELDVA</sequence>
<evidence type="ECO:0000256" key="1">
    <source>
        <dbReference type="SAM" id="MobiDB-lite"/>
    </source>
</evidence>
<proteinExistence type="predicted"/>
<protein>
    <submittedName>
        <fullName evidence="2">Uncharacterized protein</fullName>
    </submittedName>
</protein>
<dbReference type="EMBL" id="KN833774">
    <property type="protein sequence ID" value="KIK19952.1"/>
    <property type="molecule type" value="Genomic_DNA"/>
</dbReference>
<reference evidence="3" key="2">
    <citation type="submission" date="2015-01" db="EMBL/GenBank/DDBJ databases">
        <title>Evolutionary Origins and Diversification of the Mycorrhizal Mutualists.</title>
        <authorList>
            <consortium name="DOE Joint Genome Institute"/>
            <consortium name="Mycorrhizal Genomics Consortium"/>
            <person name="Kohler A."/>
            <person name="Kuo A."/>
            <person name="Nagy L.G."/>
            <person name="Floudas D."/>
            <person name="Copeland A."/>
            <person name="Barry K.W."/>
            <person name="Cichocki N."/>
            <person name="Veneault-Fourrey C."/>
            <person name="LaButti K."/>
            <person name="Lindquist E.A."/>
            <person name="Lipzen A."/>
            <person name="Lundell T."/>
            <person name="Morin E."/>
            <person name="Murat C."/>
            <person name="Riley R."/>
            <person name="Ohm R."/>
            <person name="Sun H."/>
            <person name="Tunlid A."/>
            <person name="Henrissat B."/>
            <person name="Grigoriev I.V."/>
            <person name="Hibbett D.S."/>
            <person name="Martin F."/>
        </authorList>
    </citation>
    <scope>NUCLEOTIDE SEQUENCE [LARGE SCALE GENOMIC DNA]</scope>
    <source>
        <strain evidence="3">441</strain>
    </source>
</reference>
<dbReference type="AlphaFoldDB" id="A0A0C9ZBX1"/>
<accession>A0A0C9ZBX1</accession>